<protein>
    <submittedName>
        <fullName evidence="1">Uncharacterized protein DUF4435</fullName>
    </submittedName>
</protein>
<gene>
    <name evidence="1" type="ORF">BDD21_4382</name>
</gene>
<comment type="caution">
    <text evidence="1">The sequence shown here is derived from an EMBL/GenBank/DDBJ whole genome shotgun (WGS) entry which is preliminary data.</text>
</comment>
<dbReference type="RefSeq" id="WP_170164855.1">
    <property type="nucleotide sequence ID" value="NZ_RBXL01000001.1"/>
</dbReference>
<name>A0A495VBY1_9GAMM</name>
<evidence type="ECO:0000313" key="1">
    <source>
        <dbReference type="EMBL" id="RKT46842.1"/>
    </source>
</evidence>
<sequence>MTIRSRRDRIRQELIGSQPKQAFLVEGADDKEAFRILLERFAPGWEQRWAIAAVGNKRQLLELLMLEPEWIGLVDRDEWDQAAIDARVAEQPNLLVLPRFCLENFLIHPSELWQAIPPTRQAAVAGGERAFCAEMETHLPDYRRHAALWKVVTPLWSGLRALGFKEALASEESLVTAQNDAEIQRVLGKWDALLDPARIFAQFQSQCGAAEAASTDDQYSHWVHGKHYWKKVVNPAMNRILGQMDEGERRKKILRKLQPPADLQTILERFS</sequence>
<evidence type="ECO:0000313" key="2">
    <source>
        <dbReference type="Proteomes" id="UP000274556"/>
    </source>
</evidence>
<dbReference type="EMBL" id="RBXL01000001">
    <property type="protein sequence ID" value="RKT46842.1"/>
    <property type="molecule type" value="Genomic_DNA"/>
</dbReference>
<organism evidence="1 2">
    <name type="scientific">Thiocapsa rosea</name>
    <dbReference type="NCBI Taxonomy" id="69360"/>
    <lineage>
        <taxon>Bacteria</taxon>
        <taxon>Pseudomonadati</taxon>
        <taxon>Pseudomonadota</taxon>
        <taxon>Gammaproteobacteria</taxon>
        <taxon>Chromatiales</taxon>
        <taxon>Chromatiaceae</taxon>
        <taxon>Thiocapsa</taxon>
    </lineage>
</organism>
<accession>A0A495VBY1</accession>
<reference evidence="1 2" key="1">
    <citation type="submission" date="2018-10" db="EMBL/GenBank/DDBJ databases">
        <title>Genomic Encyclopedia of Archaeal and Bacterial Type Strains, Phase II (KMG-II): from individual species to whole genera.</title>
        <authorList>
            <person name="Goeker M."/>
        </authorList>
    </citation>
    <scope>NUCLEOTIDE SEQUENCE [LARGE SCALE GENOMIC DNA]</scope>
    <source>
        <strain evidence="1 2">DSM 235</strain>
    </source>
</reference>
<dbReference type="AlphaFoldDB" id="A0A495VBY1"/>
<dbReference type="Proteomes" id="UP000274556">
    <property type="component" value="Unassembled WGS sequence"/>
</dbReference>
<keyword evidence="2" id="KW-1185">Reference proteome</keyword>
<proteinExistence type="predicted"/>